<keyword evidence="4" id="KW-0560">Oxidoreductase</keyword>
<evidence type="ECO:0000259" key="7">
    <source>
        <dbReference type="Pfam" id="PF00890"/>
    </source>
</evidence>
<evidence type="ECO:0000313" key="8">
    <source>
        <dbReference type="EMBL" id="SEO51085.1"/>
    </source>
</evidence>
<dbReference type="Gene3D" id="3.90.700.10">
    <property type="entry name" value="Succinate dehydrogenase/fumarate reductase flavoprotein, catalytic domain"/>
    <property type="match status" value="1"/>
</dbReference>
<dbReference type="InterPro" id="IPR050315">
    <property type="entry name" value="FAD-oxidoreductase_2"/>
</dbReference>
<dbReference type="PROSITE" id="PS51318">
    <property type="entry name" value="TAT"/>
    <property type="match status" value="1"/>
</dbReference>
<evidence type="ECO:0000256" key="6">
    <source>
        <dbReference type="SAM" id="SignalP"/>
    </source>
</evidence>
<keyword evidence="9" id="KW-1185">Reference proteome</keyword>
<protein>
    <submittedName>
        <fullName evidence="8">Fumarate reductase flavoprotein subunit</fullName>
    </submittedName>
</protein>
<dbReference type="Gene3D" id="3.50.50.60">
    <property type="entry name" value="FAD/NAD(P)-binding domain"/>
    <property type="match status" value="1"/>
</dbReference>
<gene>
    <name evidence="8" type="ORF">SAMN02910314_00397</name>
</gene>
<dbReference type="STRING" id="79604.AAY81_07885"/>
<keyword evidence="6" id="KW-0732">Signal</keyword>
<reference evidence="9" key="1">
    <citation type="submission" date="2016-10" db="EMBL/GenBank/DDBJ databases">
        <authorList>
            <person name="Varghese N."/>
        </authorList>
    </citation>
    <scope>NUCLEOTIDE SEQUENCE [LARGE SCALE GENOMIC DNA]</scope>
    <source>
        <strain evidence="9">DSM 21843</strain>
    </source>
</reference>
<evidence type="ECO:0000256" key="5">
    <source>
        <dbReference type="SAM" id="MobiDB-lite"/>
    </source>
</evidence>
<keyword evidence="3" id="KW-0274">FAD</keyword>
<sequence length="531" mass="57061">MELTRRNFLAGAMVAGGAMAAAMTGCAPAKTQKDESTSSGDTSSAVKSEHNPSETLTCDLVVVGSGTAGCCAAVRAAQLGLKVVMLEKNAVYGGSSGYAEGLGAVNSYMHREQGLQFDTNEVFLRTQEYHHWAANSAVLHRYIDNSGATIDWLHDECGINFYQATVVSPNSYPSWHLLADAQGNVERVQKGLINPMVELAQKLGVDVRKEAPATGLIVENDEVAGVYFQEAKKEYALKAQNVILATGGYSNNKDLVEEFCHADYDKIWNWGAAGRDGDGITMARQVGGVLRNPSNLMYGSTRIPGCSEFEEPANWVFSWQPAMRVNEQAKRFFNEEMCADFSAASNAIVAQEACYTIMDQAYLDQLCDVGMTIGLVSVGHVAGEPIQGGRQAVEENIAAGNVFRADTIEELAQKLELDPEQLAATVKEYNDCAAAGADPVYGTTHFAPLATPPFYGAHIQRAIFTSVGGLDVDEYLRVLDVDKQPIPHLFALGTDASSYTGFCYDVDVMAGAEQGWCATGGRLAAEFIANA</sequence>
<feature type="domain" description="FAD-dependent oxidoreductase 2 FAD-binding" evidence="7">
    <location>
        <begin position="59"/>
        <end position="502"/>
    </location>
</feature>
<dbReference type="PROSITE" id="PS51257">
    <property type="entry name" value="PROKAR_LIPOPROTEIN"/>
    <property type="match status" value="1"/>
</dbReference>
<evidence type="ECO:0000256" key="1">
    <source>
        <dbReference type="ARBA" id="ARBA00001974"/>
    </source>
</evidence>
<dbReference type="PANTHER" id="PTHR43400:SF10">
    <property type="entry name" value="3-OXOSTEROID 1-DEHYDROGENASE"/>
    <property type="match status" value="1"/>
</dbReference>
<proteinExistence type="predicted"/>
<organism evidence="8 9">
    <name type="scientific">Denitrobacterium detoxificans</name>
    <dbReference type="NCBI Taxonomy" id="79604"/>
    <lineage>
        <taxon>Bacteria</taxon>
        <taxon>Bacillati</taxon>
        <taxon>Actinomycetota</taxon>
        <taxon>Coriobacteriia</taxon>
        <taxon>Eggerthellales</taxon>
        <taxon>Eggerthellaceae</taxon>
        <taxon>Denitrobacterium</taxon>
    </lineage>
</organism>
<feature type="compositionally biased region" description="Polar residues" evidence="5">
    <location>
        <begin position="37"/>
        <end position="46"/>
    </location>
</feature>
<dbReference type="InterPro" id="IPR006311">
    <property type="entry name" value="TAT_signal"/>
</dbReference>
<dbReference type="EMBL" id="FOEC01000002">
    <property type="protein sequence ID" value="SEO51085.1"/>
    <property type="molecule type" value="Genomic_DNA"/>
</dbReference>
<evidence type="ECO:0000256" key="3">
    <source>
        <dbReference type="ARBA" id="ARBA00022827"/>
    </source>
</evidence>
<comment type="cofactor">
    <cofactor evidence="1">
        <name>FAD</name>
        <dbReference type="ChEBI" id="CHEBI:57692"/>
    </cofactor>
</comment>
<name>A0A172RZE1_9ACTN</name>
<feature type="chain" id="PRO_5038556719" evidence="6">
    <location>
        <begin position="21"/>
        <end position="531"/>
    </location>
</feature>
<dbReference type="InterPro" id="IPR027477">
    <property type="entry name" value="Succ_DH/fumarate_Rdtase_cat_sf"/>
</dbReference>
<dbReference type="SUPFAM" id="SSF51905">
    <property type="entry name" value="FAD/NAD(P)-binding domain"/>
    <property type="match status" value="1"/>
</dbReference>
<evidence type="ECO:0000256" key="2">
    <source>
        <dbReference type="ARBA" id="ARBA00022630"/>
    </source>
</evidence>
<dbReference type="InterPro" id="IPR003953">
    <property type="entry name" value="FAD-dep_OxRdtase_2_FAD-bd"/>
</dbReference>
<dbReference type="KEGG" id="ddt:AAY81_07885"/>
<evidence type="ECO:0000313" key="9">
    <source>
        <dbReference type="Proteomes" id="UP000182975"/>
    </source>
</evidence>
<dbReference type="GO" id="GO:0033765">
    <property type="term" value="F:steroid dehydrogenase activity, acting on the CH-CH group of donors"/>
    <property type="evidence" value="ECO:0007669"/>
    <property type="project" value="UniProtKB-ARBA"/>
</dbReference>
<dbReference type="SUPFAM" id="SSF56425">
    <property type="entry name" value="Succinate dehydrogenase/fumarate reductase flavoprotein, catalytic domain"/>
    <property type="match status" value="1"/>
</dbReference>
<dbReference type="RefSeq" id="WP_066663609.1">
    <property type="nucleotide sequence ID" value="NZ_CP011402.1"/>
</dbReference>
<dbReference type="InterPro" id="IPR036188">
    <property type="entry name" value="FAD/NAD-bd_sf"/>
</dbReference>
<accession>A0A172RZE1</accession>
<feature type="signal peptide" evidence="6">
    <location>
        <begin position="1"/>
        <end position="20"/>
    </location>
</feature>
<dbReference type="Proteomes" id="UP000182975">
    <property type="component" value="Unassembled WGS sequence"/>
</dbReference>
<dbReference type="AlphaFoldDB" id="A0A172RZE1"/>
<keyword evidence="2" id="KW-0285">Flavoprotein</keyword>
<dbReference type="PRINTS" id="PR00368">
    <property type="entry name" value="FADPNR"/>
</dbReference>
<evidence type="ECO:0000256" key="4">
    <source>
        <dbReference type="ARBA" id="ARBA00023002"/>
    </source>
</evidence>
<feature type="region of interest" description="Disordered" evidence="5">
    <location>
        <begin position="30"/>
        <end position="50"/>
    </location>
</feature>
<dbReference type="PANTHER" id="PTHR43400">
    <property type="entry name" value="FUMARATE REDUCTASE"/>
    <property type="match status" value="1"/>
</dbReference>
<dbReference type="GO" id="GO:0008202">
    <property type="term" value="P:steroid metabolic process"/>
    <property type="evidence" value="ECO:0007669"/>
    <property type="project" value="UniProtKB-ARBA"/>
</dbReference>
<dbReference type="Pfam" id="PF00890">
    <property type="entry name" value="FAD_binding_2"/>
    <property type="match status" value="1"/>
</dbReference>